<evidence type="ECO:0000256" key="7">
    <source>
        <dbReference type="ARBA" id="ARBA00022475"/>
    </source>
</evidence>
<dbReference type="InterPro" id="IPR012338">
    <property type="entry name" value="Beta-lactam/transpept-like"/>
</dbReference>
<dbReference type="InterPro" id="IPR011813">
    <property type="entry name" value="PBP_1b"/>
</dbReference>
<dbReference type="Gene3D" id="3.40.710.10">
    <property type="entry name" value="DD-peptidase/beta-lactamase superfamily"/>
    <property type="match status" value="1"/>
</dbReference>
<proteinExistence type="inferred from homology"/>
<evidence type="ECO:0000313" key="33">
    <source>
        <dbReference type="Proteomes" id="UP000252488"/>
    </source>
</evidence>
<dbReference type="InterPro" id="IPR001460">
    <property type="entry name" value="PCN-bd_Tpept"/>
</dbReference>
<evidence type="ECO:0000256" key="4">
    <source>
        <dbReference type="ARBA" id="ARBA00007090"/>
    </source>
</evidence>
<dbReference type="PIRSF" id="PIRSF002799">
    <property type="entry name" value="PBP_1b"/>
    <property type="match status" value="1"/>
</dbReference>
<dbReference type="GO" id="GO:0009002">
    <property type="term" value="F:serine-type D-Ala-D-Ala carboxypeptidase activity"/>
    <property type="evidence" value="ECO:0007669"/>
    <property type="project" value="UniProtKB-EC"/>
</dbReference>
<comment type="caution">
    <text evidence="31">The sequence shown here is derived from an EMBL/GenBank/DDBJ whole genome shotgun (WGS) entry which is preliminary data.</text>
</comment>
<evidence type="ECO:0000256" key="26">
    <source>
        <dbReference type="PIRSR" id="PIRSR002799-1"/>
    </source>
</evidence>
<dbReference type="RefSeq" id="WP_113592782.1">
    <property type="nucleotide sequence ID" value="NZ_CAWNVX010000036.1"/>
</dbReference>
<evidence type="ECO:0000256" key="16">
    <source>
        <dbReference type="ARBA" id="ARBA00023136"/>
    </source>
</evidence>
<keyword evidence="14 25" id="KW-0133">Cell shape</keyword>
<keyword evidence="33" id="KW-1185">Reference proteome</keyword>
<comment type="catalytic activity">
    <reaction evidence="21">
        <text>Preferential cleavage: (Ac)2-L-Lys-D-Ala-|-D-Ala. Also transpeptidation of peptidyl-alanyl moieties that are N-acyl substituents of D-alanine.</text>
        <dbReference type="EC" id="3.4.16.4"/>
    </reaction>
</comment>
<evidence type="ECO:0000256" key="20">
    <source>
        <dbReference type="ARBA" id="ARBA00032454"/>
    </source>
</evidence>
<dbReference type="Pfam" id="PF00905">
    <property type="entry name" value="Transpeptidase"/>
    <property type="match status" value="1"/>
</dbReference>
<evidence type="ECO:0000256" key="5">
    <source>
        <dbReference type="ARBA" id="ARBA00007739"/>
    </source>
</evidence>
<dbReference type="GO" id="GO:0008658">
    <property type="term" value="F:penicillin binding"/>
    <property type="evidence" value="ECO:0007669"/>
    <property type="project" value="UniProtKB-UniRule"/>
</dbReference>
<dbReference type="GO" id="GO:0009274">
    <property type="term" value="C:peptidoglycan-based cell wall"/>
    <property type="evidence" value="ECO:0007669"/>
    <property type="project" value="UniProtKB-UniRule"/>
</dbReference>
<keyword evidence="9" id="KW-0121">Carboxypeptidase</keyword>
<evidence type="ECO:0000256" key="8">
    <source>
        <dbReference type="ARBA" id="ARBA00022519"/>
    </source>
</evidence>
<dbReference type="GO" id="GO:0009252">
    <property type="term" value="P:peptidoglycan biosynthetic process"/>
    <property type="evidence" value="ECO:0007669"/>
    <property type="project" value="UniProtKB-UniRule"/>
</dbReference>
<keyword evidence="15 25" id="KW-0573">Peptidoglycan synthesis</keyword>
<evidence type="ECO:0000256" key="1">
    <source>
        <dbReference type="ARBA" id="ARBA00002624"/>
    </source>
</evidence>
<evidence type="ECO:0000256" key="21">
    <source>
        <dbReference type="ARBA" id="ARBA00034000"/>
    </source>
</evidence>
<dbReference type="Gene3D" id="1.10.3810.10">
    <property type="entry name" value="Biosynthetic peptidoglycan transglycosylase-like"/>
    <property type="match status" value="1"/>
</dbReference>
<dbReference type="GO" id="GO:0008955">
    <property type="term" value="F:peptidoglycan glycosyltransferase activity"/>
    <property type="evidence" value="ECO:0007669"/>
    <property type="project" value="UniProtKB-UniRule"/>
</dbReference>
<dbReference type="PANTHER" id="PTHR32282">
    <property type="entry name" value="BINDING PROTEIN TRANSPEPTIDASE, PUTATIVE-RELATED"/>
    <property type="match status" value="1"/>
</dbReference>
<comment type="pathway">
    <text evidence="23">Glycan biosynthesis.</text>
</comment>
<feature type="active site" description="Proton donor; for transglycosylase activity" evidence="26">
    <location>
        <position position="200"/>
    </location>
</feature>
<evidence type="ECO:0000313" key="30">
    <source>
        <dbReference type="EMBL" id="RBM57414.1"/>
    </source>
</evidence>
<evidence type="ECO:0000256" key="23">
    <source>
        <dbReference type="ARBA" id="ARBA00060592"/>
    </source>
</evidence>
<dbReference type="FunFam" id="3.30.2060.10:FF:000003">
    <property type="entry name" value="Penicillin-binding protein 1B"/>
    <property type="match status" value="1"/>
</dbReference>
<evidence type="ECO:0000313" key="31">
    <source>
        <dbReference type="EMBL" id="RBM79311.1"/>
    </source>
</evidence>
<dbReference type="PANTHER" id="PTHR32282:SF11">
    <property type="entry name" value="PENICILLIN-BINDING PROTEIN 1B"/>
    <property type="match status" value="1"/>
</dbReference>
<dbReference type="GO" id="GO:0046677">
    <property type="term" value="P:response to antibiotic"/>
    <property type="evidence" value="ECO:0007669"/>
    <property type="project" value="UniProtKB-UniRule"/>
</dbReference>
<evidence type="ECO:0000313" key="32">
    <source>
        <dbReference type="Proteomes" id="UP000252427"/>
    </source>
</evidence>
<feature type="active site" description="Acyl-ester intermediate; for transpeptidase activity" evidence="26">
    <location>
        <position position="476"/>
    </location>
</feature>
<dbReference type="Gene3D" id="3.30.2060.10">
    <property type="entry name" value="Penicillin-binding protein 1b domain"/>
    <property type="match status" value="1"/>
</dbReference>
<accession>A0AAX1QPX2</accession>
<evidence type="ECO:0000256" key="15">
    <source>
        <dbReference type="ARBA" id="ARBA00022984"/>
    </source>
</evidence>
<keyword evidence="10" id="KW-0645">Protease</keyword>
<comment type="subcellular location">
    <subcellularLocation>
        <location evidence="2">Cell inner membrane</location>
    </subcellularLocation>
</comment>
<evidence type="ECO:0000256" key="3">
    <source>
        <dbReference type="ARBA" id="ARBA00004752"/>
    </source>
</evidence>
<feature type="domain" description="Penicillin-binding protein transpeptidase" evidence="27">
    <location>
        <begin position="439"/>
        <end position="678"/>
    </location>
</feature>
<evidence type="ECO:0000256" key="6">
    <source>
        <dbReference type="ARBA" id="ARBA00018637"/>
    </source>
</evidence>
<evidence type="ECO:0000256" key="25">
    <source>
        <dbReference type="PIRNR" id="PIRNR002799"/>
    </source>
</evidence>
<dbReference type="NCBIfam" id="TIGR02074">
    <property type="entry name" value="PBP_1a_fam"/>
    <property type="match status" value="1"/>
</dbReference>
<feature type="domain" description="Glycosyl transferase family 51" evidence="28">
    <location>
        <begin position="175"/>
        <end position="347"/>
    </location>
</feature>
<dbReference type="Pfam" id="PF14814">
    <property type="entry name" value="UB2H"/>
    <property type="match status" value="1"/>
</dbReference>
<evidence type="ECO:0000256" key="14">
    <source>
        <dbReference type="ARBA" id="ARBA00022960"/>
    </source>
</evidence>
<keyword evidence="8" id="KW-0997">Cell inner membrane</keyword>
<dbReference type="GO" id="GO:0008360">
    <property type="term" value="P:regulation of cell shape"/>
    <property type="evidence" value="ECO:0007669"/>
    <property type="project" value="UniProtKB-UniRule"/>
</dbReference>
<dbReference type="InterPro" id="IPR028166">
    <property type="entry name" value="UB2H"/>
</dbReference>
<evidence type="ECO:0000256" key="18">
    <source>
        <dbReference type="ARBA" id="ARBA00023268"/>
    </source>
</evidence>
<dbReference type="GO" id="GO:0006508">
    <property type="term" value="P:proteolysis"/>
    <property type="evidence" value="ECO:0007669"/>
    <property type="project" value="UniProtKB-KW"/>
</dbReference>
<keyword evidence="13" id="KW-0378">Hydrolase</keyword>
<keyword evidence="19 25" id="KW-0961">Cell wall biogenesis/degradation</keyword>
<evidence type="ECO:0000259" key="29">
    <source>
        <dbReference type="Pfam" id="PF14814"/>
    </source>
</evidence>
<dbReference type="NCBIfam" id="TIGR02071">
    <property type="entry name" value="PBP_1b"/>
    <property type="match status" value="1"/>
</dbReference>
<comment type="catalytic activity">
    <reaction evidence="22">
        <text>[GlcNAc-(1-&gt;4)-Mur2Ac(oyl-L-Ala-gamma-D-Glu-L-Lys-D-Ala-D-Ala)](n)-di-trans,octa-cis-undecaprenyl diphosphate + beta-D-GlcNAc-(1-&gt;4)-Mur2Ac(oyl-L-Ala-gamma-D-Glu-L-Lys-D-Ala-D-Ala)-di-trans,octa-cis-undecaprenyl diphosphate = [GlcNAc-(1-&gt;4)-Mur2Ac(oyl-L-Ala-gamma-D-Glu-L-Lys-D-Ala-D-Ala)](n+1)-di-trans,octa-cis-undecaprenyl diphosphate + di-trans,octa-cis-undecaprenyl diphosphate + H(+)</text>
        <dbReference type="Rhea" id="RHEA:23708"/>
        <dbReference type="Rhea" id="RHEA-COMP:9602"/>
        <dbReference type="Rhea" id="RHEA-COMP:9603"/>
        <dbReference type="ChEBI" id="CHEBI:15378"/>
        <dbReference type="ChEBI" id="CHEBI:58405"/>
        <dbReference type="ChEBI" id="CHEBI:60033"/>
        <dbReference type="ChEBI" id="CHEBI:78435"/>
        <dbReference type="EC" id="2.4.99.28"/>
    </reaction>
</comment>
<evidence type="ECO:0000256" key="2">
    <source>
        <dbReference type="ARBA" id="ARBA00004533"/>
    </source>
</evidence>
<feature type="domain" description="Bifunctional transglycosylase second" evidence="29">
    <location>
        <begin position="80"/>
        <end position="164"/>
    </location>
</feature>
<keyword evidence="11 25" id="KW-0328">Glycosyltransferase</keyword>
<dbReference type="InterPro" id="IPR023346">
    <property type="entry name" value="Lysozyme-like_dom_sf"/>
</dbReference>
<evidence type="ECO:0000256" key="24">
    <source>
        <dbReference type="NCBIfam" id="TIGR02071"/>
    </source>
</evidence>
<dbReference type="InterPro" id="IPR036950">
    <property type="entry name" value="PBP_transglycosylase"/>
</dbReference>
<dbReference type="SUPFAM" id="SSF56601">
    <property type="entry name" value="beta-lactamase/transpeptidase-like"/>
    <property type="match status" value="1"/>
</dbReference>
<dbReference type="Proteomes" id="UP000252427">
    <property type="component" value="Unassembled WGS sequence"/>
</dbReference>
<dbReference type="EMBL" id="QKKS01000028">
    <property type="protein sequence ID" value="RBM79311.1"/>
    <property type="molecule type" value="Genomic_DNA"/>
</dbReference>
<comment type="pathway">
    <text evidence="3 25">Cell wall biogenesis; peptidoglycan biosynthesis.</text>
</comment>
<dbReference type="SUPFAM" id="SSF53955">
    <property type="entry name" value="Lysozyme-like"/>
    <property type="match status" value="1"/>
</dbReference>
<name>A0AAX1QPX2_9VIBR</name>
<organism evidence="31 32">
    <name type="scientific">Vibrio paracholerae</name>
    <dbReference type="NCBI Taxonomy" id="650003"/>
    <lineage>
        <taxon>Bacteria</taxon>
        <taxon>Pseudomonadati</taxon>
        <taxon>Pseudomonadota</taxon>
        <taxon>Gammaproteobacteria</taxon>
        <taxon>Vibrionales</taxon>
        <taxon>Vibrionaceae</taxon>
        <taxon>Vibrio</taxon>
    </lineage>
</organism>
<dbReference type="GO" id="GO:0005886">
    <property type="term" value="C:plasma membrane"/>
    <property type="evidence" value="ECO:0007669"/>
    <property type="project" value="UniProtKB-SubCell"/>
</dbReference>
<dbReference type="GO" id="GO:0030288">
    <property type="term" value="C:outer membrane-bounded periplasmic space"/>
    <property type="evidence" value="ECO:0007669"/>
    <property type="project" value="TreeGrafter"/>
</dbReference>
<evidence type="ECO:0000256" key="19">
    <source>
        <dbReference type="ARBA" id="ARBA00023316"/>
    </source>
</evidence>
<evidence type="ECO:0000259" key="28">
    <source>
        <dbReference type="Pfam" id="PF00912"/>
    </source>
</evidence>
<comment type="function">
    <text evidence="1 25">Cell wall formation. Synthesis of cross-linked peptidoglycan from the lipid intermediates. The enzyme has a penicillin-insensitive transglycosylase N-terminal domain (formation of linear glycan strands) and a penicillin-sensitive transpeptidase C-terminal domain (cross-linking of the peptide subunits).</text>
</comment>
<keyword evidence="7" id="KW-1003">Cell membrane</keyword>
<evidence type="ECO:0000256" key="13">
    <source>
        <dbReference type="ARBA" id="ARBA00022801"/>
    </source>
</evidence>
<sequence length="777" mass="87346">MTRRSSNRSRGRKARSGKRASSSKLQIWLGRIWSIGWKLALTLAAVLVFIGIYLDSIIKPRFEGQLFDLPTVVYARILNLEPGNGLSLQELRNELDVLNYRKVAQPRFPGEYASSSSRIELIRRPFEFADGPEPDRRVMLTFDGTGLNKIESLEQERELGYLRLDPKLMGMLEKDSSEQRLFLRRDQFPEVLVDALLVTEDRDFYQHDGVSPLAIGRAMVVNLKAGRTVQGGSTLTQQLAKNIFLSSDRTLWRKLREAYMALIIDYRYSKDRILEAYLNEVYLGQSGADAIHGFGLASRLYFGQPLQELRIDQLALLVGMVKGPSYYNPMRYPDRARERRDLVLKLMMEHDILTAQEYQQAVTRPLDVQKTAQIASRQPAYFQQVSIELKQKLGDTFKADSGLRVFTSLDPVSQSKLEQAIHEQIPQLAKTAGKDLEAAAIAVDRNSGEIRAMVGGKRTGYDGFNRVLNASRQIGSLVKPAVYLTALAHPEQYNLATTLEDTPLTLKAGDGSLWTPRNYDREYRGDVPLYQALAKSLNVPVVKLGMQLGLDQVSATLASLGVNRDEIRPVPSMLLGSFSLTPYQVAQMYQTMTNSGKKAPLSALRSVLDLDGNVLYESLPKVSQAVDQQAAWLTTYAMKQGVQEGTGRYLNAQFSSAALAGKTGTTNDNRDSWFVGVDGREVTTIWLGRDDNQPTKLTGASGALRVYAQYLTYRIPEKLQLPWPEGITTFGFAKQTQGGLKLDCDNAFKLPIWDNQQQLKQQCENRPTEWIKKLFDW</sequence>
<dbReference type="FunFam" id="3.40.710.10:FF:000006">
    <property type="entry name" value="Penicillin-binding protein 1B"/>
    <property type="match status" value="1"/>
</dbReference>
<evidence type="ECO:0000256" key="12">
    <source>
        <dbReference type="ARBA" id="ARBA00022679"/>
    </source>
</evidence>
<protein>
    <recommendedName>
        <fullName evidence="6 24">Penicillin-binding protein 1B</fullName>
        <shortName evidence="25">PBP-1b</shortName>
        <shortName evidence="25">PBP1b</shortName>
    </recommendedName>
    <alternativeName>
        <fullName evidence="20 25">Murein polymerase</fullName>
    </alternativeName>
</protein>
<dbReference type="EMBL" id="QKKR01000003">
    <property type="protein sequence ID" value="RBM57414.1"/>
    <property type="molecule type" value="Genomic_DNA"/>
</dbReference>
<evidence type="ECO:0000256" key="10">
    <source>
        <dbReference type="ARBA" id="ARBA00022670"/>
    </source>
</evidence>
<evidence type="ECO:0000256" key="9">
    <source>
        <dbReference type="ARBA" id="ARBA00022645"/>
    </source>
</evidence>
<gene>
    <name evidence="31" type="primary">mrcB</name>
    <name evidence="30" type="ORF">DLR69_02165</name>
    <name evidence="31" type="ORF">DLR70_12965</name>
</gene>
<evidence type="ECO:0000256" key="17">
    <source>
        <dbReference type="ARBA" id="ARBA00023251"/>
    </source>
</evidence>
<reference evidence="32 33" key="1">
    <citation type="submission" date="2018-06" db="EMBL/GenBank/DDBJ databases">
        <title>Draft genome sequences of nine Vibrio sp. clinical isolates from across the United States representing the closest known relative of Vibrio cholerae.</title>
        <authorList>
            <person name="Islam M.T."/>
            <person name="Liang K."/>
            <person name="Im M.S."/>
            <person name="Winkjer J."/>
            <person name="Busby S."/>
            <person name="Batra D."/>
            <person name="Rowe L."/>
            <person name="Tarr C.L."/>
            <person name="Boucher Y."/>
        </authorList>
    </citation>
    <scope>NUCLEOTIDE SEQUENCE [LARGE SCALE GENOMIC DNA]</scope>
    <source>
        <strain evidence="30 33">2016V-1111</strain>
        <strain evidence="31 32">2016V-1114</strain>
    </source>
</reference>
<comment type="similarity">
    <text evidence="4 25">In the C-terminal section; belongs to the transpeptidase family.</text>
</comment>
<keyword evidence="18" id="KW-0511">Multifunctional enzyme</keyword>
<comment type="similarity">
    <text evidence="5 25">In the N-terminal section; belongs to the glycosyltransferase 51 family.</text>
</comment>
<dbReference type="Proteomes" id="UP000252488">
    <property type="component" value="Unassembled WGS sequence"/>
</dbReference>
<evidence type="ECO:0000256" key="22">
    <source>
        <dbReference type="ARBA" id="ARBA00049902"/>
    </source>
</evidence>
<keyword evidence="12 25" id="KW-0808">Transferase</keyword>
<dbReference type="InterPro" id="IPR001264">
    <property type="entry name" value="Glyco_trans_51"/>
</dbReference>
<evidence type="ECO:0000259" key="27">
    <source>
        <dbReference type="Pfam" id="PF00905"/>
    </source>
</evidence>
<dbReference type="AlphaFoldDB" id="A0AAX1QPX2"/>
<keyword evidence="16" id="KW-0472">Membrane</keyword>
<dbReference type="FunFam" id="1.10.3810.10:FF:000009">
    <property type="entry name" value="Penicillin-binding protein 1B"/>
    <property type="match status" value="1"/>
</dbReference>
<dbReference type="Pfam" id="PF00912">
    <property type="entry name" value="Transgly"/>
    <property type="match status" value="1"/>
</dbReference>
<keyword evidence="17" id="KW-0046">Antibiotic resistance</keyword>
<dbReference type="GO" id="GO:0071555">
    <property type="term" value="P:cell wall organization"/>
    <property type="evidence" value="ECO:0007669"/>
    <property type="project" value="UniProtKB-UniRule"/>
</dbReference>
<evidence type="ECO:0000256" key="11">
    <source>
        <dbReference type="ARBA" id="ARBA00022676"/>
    </source>
</evidence>
<dbReference type="InterPro" id="IPR050396">
    <property type="entry name" value="Glycosyltr_51/Transpeptidase"/>
</dbReference>